<feature type="region of interest" description="Disordered" evidence="10">
    <location>
        <begin position="263"/>
        <end position="325"/>
    </location>
</feature>
<comment type="subcellular location">
    <subcellularLocation>
        <location evidence="1">Nucleus</location>
    </subcellularLocation>
</comment>
<keyword evidence="3 9" id="KW-0863">Zinc-finger</keyword>
<keyword evidence="5" id="KW-0805">Transcription regulation</keyword>
<dbReference type="AlphaFoldDB" id="A0A168AK55"/>
<dbReference type="GO" id="GO:0000122">
    <property type="term" value="P:negative regulation of transcription by RNA polymerase II"/>
    <property type="evidence" value="ECO:0007669"/>
    <property type="project" value="TreeGrafter"/>
</dbReference>
<comment type="caution">
    <text evidence="12">The sequence shown here is derived from an EMBL/GenBank/DDBJ whole genome shotgun (WGS) entry which is preliminary data.</text>
</comment>
<keyword evidence="2" id="KW-0479">Metal-binding</keyword>
<dbReference type="Pfam" id="PF25026">
    <property type="entry name" value="Asd-4"/>
    <property type="match status" value="1"/>
</dbReference>
<evidence type="ECO:0000256" key="5">
    <source>
        <dbReference type="ARBA" id="ARBA00023015"/>
    </source>
</evidence>
<dbReference type="GO" id="GO:0045944">
    <property type="term" value="P:positive regulation of transcription by RNA polymerase II"/>
    <property type="evidence" value="ECO:0007669"/>
    <property type="project" value="TreeGrafter"/>
</dbReference>
<dbReference type="RefSeq" id="XP_018705731.1">
    <property type="nucleotide sequence ID" value="XM_018846842.1"/>
</dbReference>
<dbReference type="PANTHER" id="PTHR10071">
    <property type="entry name" value="TRANSCRIPTION FACTOR GATA FAMILY MEMBER"/>
    <property type="match status" value="1"/>
</dbReference>
<sequence length="325" mass="35225">MHMEGSPAATTGGLAGMPTCQNCGTSRTPLWRRDEFGSVLCNACGLFLKLHGRPRPASLKTDIIKSRNRVKTMRPDLVSKKKHAQGFGMVGDTNGAQHTAAQAAEAMRRSKVNGTDGLDSAISRNGTTSMYNSALSSFMVDDATYQQAVSGFNGDTQNGDRGSDGPQSQEQLIAHNSSLKTRVSELEVINELFRGRLSQLEQQEAAARHGQVLAGAEQSQLRTQLETAQANETQLRDQLEESHRRENILKRRLDELELELTAAKEAAGEEPERPAKKLRTEPTSEAEDDAATKTADKSAEEPTVKPDEPATEERVAAPEAVEASA</sequence>
<dbReference type="InterPro" id="IPR013088">
    <property type="entry name" value="Znf_NHR/GATA"/>
</dbReference>
<dbReference type="PANTHER" id="PTHR10071:SF281">
    <property type="entry name" value="BOX A-BINDING FACTOR-RELATED"/>
    <property type="match status" value="1"/>
</dbReference>
<dbReference type="PRINTS" id="PR00619">
    <property type="entry name" value="GATAZNFINGER"/>
</dbReference>
<evidence type="ECO:0000256" key="6">
    <source>
        <dbReference type="ARBA" id="ARBA00023063"/>
    </source>
</evidence>
<dbReference type="GeneID" id="30019528"/>
<dbReference type="Proteomes" id="UP000076744">
    <property type="component" value="Unassembled WGS sequence"/>
</dbReference>
<evidence type="ECO:0000256" key="8">
    <source>
        <dbReference type="ARBA" id="ARBA00023242"/>
    </source>
</evidence>
<dbReference type="GO" id="GO:0000978">
    <property type="term" value="F:RNA polymerase II cis-regulatory region sequence-specific DNA binding"/>
    <property type="evidence" value="ECO:0007669"/>
    <property type="project" value="TreeGrafter"/>
</dbReference>
<feature type="domain" description="GATA-type" evidence="11">
    <location>
        <begin position="20"/>
        <end position="67"/>
    </location>
</feature>
<accession>A0A168AK55</accession>
<evidence type="ECO:0000256" key="1">
    <source>
        <dbReference type="ARBA" id="ARBA00004123"/>
    </source>
</evidence>
<gene>
    <name evidence="12" type="ORF">ISF_03236</name>
</gene>
<evidence type="ECO:0000256" key="3">
    <source>
        <dbReference type="ARBA" id="ARBA00022771"/>
    </source>
</evidence>
<proteinExistence type="predicted"/>
<feature type="compositionally biased region" description="Basic and acidic residues" evidence="10">
    <location>
        <begin position="266"/>
        <end position="282"/>
    </location>
</feature>
<evidence type="ECO:0000313" key="12">
    <source>
        <dbReference type="EMBL" id="OAA68861.1"/>
    </source>
</evidence>
<feature type="region of interest" description="Disordered" evidence="10">
    <location>
        <begin position="223"/>
        <end position="242"/>
    </location>
</feature>
<dbReference type="InterPro" id="IPR039355">
    <property type="entry name" value="Transcription_factor_GATA"/>
</dbReference>
<evidence type="ECO:0000256" key="9">
    <source>
        <dbReference type="PROSITE-ProRule" id="PRU00094"/>
    </source>
</evidence>
<evidence type="ECO:0000256" key="10">
    <source>
        <dbReference type="SAM" id="MobiDB-lite"/>
    </source>
</evidence>
<dbReference type="PROSITE" id="PS00344">
    <property type="entry name" value="GATA_ZN_FINGER_1"/>
    <property type="match status" value="1"/>
</dbReference>
<dbReference type="OrthoDB" id="515401at2759"/>
<dbReference type="InterPro" id="IPR000679">
    <property type="entry name" value="Znf_GATA"/>
</dbReference>
<keyword evidence="13" id="KW-1185">Reference proteome</keyword>
<dbReference type="GO" id="GO:0005634">
    <property type="term" value="C:nucleus"/>
    <property type="evidence" value="ECO:0007669"/>
    <property type="project" value="UniProtKB-SubCell"/>
</dbReference>
<dbReference type="PROSITE" id="PS50114">
    <property type="entry name" value="GATA_ZN_FINGER_2"/>
    <property type="match status" value="1"/>
</dbReference>
<feature type="compositionally biased region" description="Polar residues" evidence="10">
    <location>
        <begin position="223"/>
        <end position="233"/>
    </location>
</feature>
<dbReference type="STRING" id="1081104.A0A168AK55"/>
<dbReference type="GO" id="GO:0008270">
    <property type="term" value="F:zinc ion binding"/>
    <property type="evidence" value="ECO:0007669"/>
    <property type="project" value="UniProtKB-KW"/>
</dbReference>
<dbReference type="Pfam" id="PF00320">
    <property type="entry name" value="GATA"/>
    <property type="match status" value="1"/>
</dbReference>
<dbReference type="Gene3D" id="3.30.50.10">
    <property type="entry name" value="Erythroid Transcription Factor GATA-1, subunit A"/>
    <property type="match status" value="1"/>
</dbReference>
<reference evidence="12 13" key="1">
    <citation type="journal article" date="2016" name="Genome Biol. Evol.">
        <title>Divergent and convergent evolution of fungal pathogenicity.</title>
        <authorList>
            <person name="Shang Y."/>
            <person name="Xiao G."/>
            <person name="Zheng P."/>
            <person name="Cen K."/>
            <person name="Zhan S."/>
            <person name="Wang C."/>
        </authorList>
    </citation>
    <scope>NUCLEOTIDE SEQUENCE [LARGE SCALE GENOMIC DNA]</scope>
    <source>
        <strain evidence="12 13">ARSEF 2679</strain>
    </source>
</reference>
<evidence type="ECO:0000259" key="11">
    <source>
        <dbReference type="PROSITE" id="PS50114"/>
    </source>
</evidence>
<evidence type="ECO:0000313" key="13">
    <source>
        <dbReference type="Proteomes" id="UP000076744"/>
    </source>
</evidence>
<name>A0A168AK55_CORFA</name>
<dbReference type="EMBL" id="AZHB01000006">
    <property type="protein sequence ID" value="OAA68861.1"/>
    <property type="molecule type" value="Genomic_DNA"/>
</dbReference>
<evidence type="ECO:0000256" key="2">
    <source>
        <dbReference type="ARBA" id="ARBA00022723"/>
    </source>
</evidence>
<dbReference type="SUPFAM" id="SSF57716">
    <property type="entry name" value="Glucocorticoid receptor-like (DNA-binding domain)"/>
    <property type="match status" value="1"/>
</dbReference>
<organism evidence="12 13">
    <name type="scientific">Cordyceps fumosorosea (strain ARSEF 2679)</name>
    <name type="common">Isaria fumosorosea</name>
    <dbReference type="NCBI Taxonomy" id="1081104"/>
    <lineage>
        <taxon>Eukaryota</taxon>
        <taxon>Fungi</taxon>
        <taxon>Dikarya</taxon>
        <taxon>Ascomycota</taxon>
        <taxon>Pezizomycotina</taxon>
        <taxon>Sordariomycetes</taxon>
        <taxon>Hypocreomycetidae</taxon>
        <taxon>Hypocreales</taxon>
        <taxon>Cordycipitaceae</taxon>
        <taxon>Cordyceps</taxon>
    </lineage>
</organism>
<dbReference type="InterPro" id="IPR056998">
    <property type="entry name" value="Asd-4/GZF3_helical"/>
</dbReference>
<keyword evidence="4" id="KW-0862">Zinc</keyword>
<dbReference type="CDD" id="cd00202">
    <property type="entry name" value="ZnF_GATA"/>
    <property type="match status" value="1"/>
</dbReference>
<feature type="compositionally biased region" description="Basic and acidic residues" evidence="10">
    <location>
        <begin position="290"/>
        <end position="316"/>
    </location>
</feature>
<keyword evidence="6" id="KW-0534">Nitrate assimilation</keyword>
<evidence type="ECO:0000256" key="4">
    <source>
        <dbReference type="ARBA" id="ARBA00022833"/>
    </source>
</evidence>
<dbReference type="SMART" id="SM00401">
    <property type="entry name" value="ZnF_GATA"/>
    <property type="match status" value="1"/>
</dbReference>
<keyword evidence="8" id="KW-0539">Nucleus</keyword>
<dbReference type="FunFam" id="3.30.50.10:FF:000007">
    <property type="entry name" value="Nitrogen regulatory AreA, N-terminal"/>
    <property type="match status" value="1"/>
</dbReference>
<protein>
    <submittedName>
        <fullName evidence="12">GATA transcription factor nreB-Penicillium chrysogenum</fullName>
    </submittedName>
</protein>
<dbReference type="GO" id="GO:0000981">
    <property type="term" value="F:DNA-binding transcription factor activity, RNA polymerase II-specific"/>
    <property type="evidence" value="ECO:0007669"/>
    <property type="project" value="TreeGrafter"/>
</dbReference>
<keyword evidence="7" id="KW-0804">Transcription</keyword>
<evidence type="ECO:0000256" key="7">
    <source>
        <dbReference type="ARBA" id="ARBA00023163"/>
    </source>
</evidence>